<feature type="non-terminal residue" evidence="1">
    <location>
        <position position="405"/>
    </location>
</feature>
<sequence length="405" mass="45649">MKILSFFHKLFWASIFTIVSWHCAIEQPIEANLSHLSVDTLTIADTSAHPYWIAPTIGHSDYLYFGEKNGIAASFTLVEFPEHEAWAYYHDTSIYKIDSIRFILYSSDSLLQESSTPNLYFKADSQFNESSSMYLDFTGFTTDDWLSQGQAVTKIVENEDSTYSTTELIWNLDSLLRVLSDTTDSNYVRSFALTLSNSDTSFLNLFSRDATTGGKDPKIKMYYRKTIQVNNDSSSVDTILSTIYANKDATIIFPNEEEVGIDTIPGVGLGNGMRSFLFVNFDSLSLPEGALIRSALLSIPFDTSSSIDDYWVIVDPISEEIDTSFIGQIEFESDPYSGVGLLPYTVSKKIEEGILEFEMKEFLQNVLLGHHNNYGFKITSNSSNDPFTTVFFDQDTIPVLRILYA</sequence>
<accession>A0A382AT54</accession>
<evidence type="ECO:0000313" key="1">
    <source>
        <dbReference type="EMBL" id="SVB04720.1"/>
    </source>
</evidence>
<evidence type="ECO:0008006" key="2">
    <source>
        <dbReference type="Google" id="ProtNLM"/>
    </source>
</evidence>
<gene>
    <name evidence="1" type="ORF">METZ01_LOCUS157574</name>
</gene>
<dbReference type="EMBL" id="UINC01026738">
    <property type="protein sequence ID" value="SVB04720.1"/>
    <property type="molecule type" value="Genomic_DNA"/>
</dbReference>
<protein>
    <recommendedName>
        <fullName evidence="2">DUF4270 domain-containing protein</fullName>
    </recommendedName>
</protein>
<reference evidence="1" key="1">
    <citation type="submission" date="2018-05" db="EMBL/GenBank/DDBJ databases">
        <authorList>
            <person name="Lanie J.A."/>
            <person name="Ng W.-L."/>
            <person name="Kazmierczak K.M."/>
            <person name="Andrzejewski T.M."/>
            <person name="Davidsen T.M."/>
            <person name="Wayne K.J."/>
            <person name="Tettelin H."/>
            <person name="Glass J.I."/>
            <person name="Rusch D."/>
            <person name="Podicherti R."/>
            <person name="Tsui H.-C.T."/>
            <person name="Winkler M.E."/>
        </authorList>
    </citation>
    <scope>NUCLEOTIDE SEQUENCE</scope>
</reference>
<proteinExistence type="predicted"/>
<dbReference type="AlphaFoldDB" id="A0A382AT54"/>
<organism evidence="1">
    <name type="scientific">marine metagenome</name>
    <dbReference type="NCBI Taxonomy" id="408172"/>
    <lineage>
        <taxon>unclassified sequences</taxon>
        <taxon>metagenomes</taxon>
        <taxon>ecological metagenomes</taxon>
    </lineage>
</organism>
<name>A0A382AT54_9ZZZZ</name>